<keyword evidence="2" id="KW-0805">Transcription regulation</keyword>
<dbReference type="InterPro" id="IPR039425">
    <property type="entry name" value="RNA_pol_sigma-70-like"/>
</dbReference>
<keyword evidence="5" id="KW-0804">Transcription</keyword>
<evidence type="ECO:0000256" key="2">
    <source>
        <dbReference type="ARBA" id="ARBA00023015"/>
    </source>
</evidence>
<dbReference type="GO" id="GO:0016987">
    <property type="term" value="F:sigma factor activity"/>
    <property type="evidence" value="ECO:0007669"/>
    <property type="project" value="UniProtKB-KW"/>
</dbReference>
<dbReference type="GO" id="GO:0006352">
    <property type="term" value="P:DNA-templated transcription initiation"/>
    <property type="evidence" value="ECO:0007669"/>
    <property type="project" value="InterPro"/>
</dbReference>
<evidence type="ECO:0000256" key="4">
    <source>
        <dbReference type="ARBA" id="ARBA00023125"/>
    </source>
</evidence>
<dbReference type="Proteomes" id="UP000075515">
    <property type="component" value="Unassembled WGS sequence"/>
</dbReference>
<protein>
    <submittedName>
        <fullName evidence="8">RNA polymerase subunit sigma</fullName>
    </submittedName>
</protein>
<evidence type="ECO:0000259" key="7">
    <source>
        <dbReference type="Pfam" id="PF08281"/>
    </source>
</evidence>
<dbReference type="InterPro" id="IPR013324">
    <property type="entry name" value="RNA_pol_sigma_r3/r4-like"/>
</dbReference>
<evidence type="ECO:0000256" key="6">
    <source>
        <dbReference type="SAM" id="MobiDB-lite"/>
    </source>
</evidence>
<evidence type="ECO:0000313" key="9">
    <source>
        <dbReference type="Proteomes" id="UP000075515"/>
    </source>
</evidence>
<gene>
    <name evidence="8" type="ORF">BE18_02730</name>
</gene>
<dbReference type="PANTHER" id="PTHR43133:SF8">
    <property type="entry name" value="RNA POLYMERASE SIGMA FACTOR HI_1459-RELATED"/>
    <property type="match status" value="1"/>
</dbReference>
<proteinExistence type="inferred from homology"/>
<reference evidence="8 9" key="1">
    <citation type="submission" date="2014-02" db="EMBL/GenBank/DDBJ databases">
        <title>The small core and large imbalanced accessory genome model reveals a collaborative survival strategy of Sorangium cellulosum strains in nature.</title>
        <authorList>
            <person name="Han K."/>
            <person name="Peng R."/>
            <person name="Blom J."/>
            <person name="Li Y.-Z."/>
        </authorList>
    </citation>
    <scope>NUCLEOTIDE SEQUENCE [LARGE SCALE GENOMIC DNA]</scope>
    <source>
        <strain evidence="8 9">So0149</strain>
    </source>
</reference>
<sequence>MISAISADHPARAEAARDAAMTAHAERAEQGAPPPSAERYRAMVDAHFDFIWRSLRGLGVPAGSADDAAQHVFLIAYQKLGEIAPGRERSFLFGTALGVAANARRAGARRRELCDDEATAVAADGAPNPEQLMEMKQARALLDEVLDAMEEDLRVVFVLFELEGVPTEEIAAMLALAKGTVASRLRRAREEFRAIARRVQARALHGGGRR</sequence>
<feature type="region of interest" description="Disordered" evidence="6">
    <location>
        <begin position="1"/>
        <end position="36"/>
    </location>
</feature>
<comment type="caution">
    <text evidence="8">The sequence shown here is derived from an EMBL/GenBank/DDBJ whole genome shotgun (WGS) entry which is preliminary data.</text>
</comment>
<dbReference type="Gene3D" id="1.10.1740.10">
    <property type="match status" value="1"/>
</dbReference>
<dbReference type="AlphaFoldDB" id="A0A150RFA2"/>
<dbReference type="EMBL" id="JEMC01003805">
    <property type="protein sequence ID" value="KYF78418.1"/>
    <property type="molecule type" value="Genomic_DNA"/>
</dbReference>
<evidence type="ECO:0000256" key="3">
    <source>
        <dbReference type="ARBA" id="ARBA00023082"/>
    </source>
</evidence>
<evidence type="ECO:0000313" key="8">
    <source>
        <dbReference type="EMBL" id="KYF78418.1"/>
    </source>
</evidence>
<keyword evidence="3" id="KW-0731">Sigma factor</keyword>
<evidence type="ECO:0000256" key="5">
    <source>
        <dbReference type="ARBA" id="ARBA00023163"/>
    </source>
</evidence>
<dbReference type="Gene3D" id="1.10.10.10">
    <property type="entry name" value="Winged helix-like DNA-binding domain superfamily/Winged helix DNA-binding domain"/>
    <property type="match status" value="1"/>
</dbReference>
<dbReference type="InterPro" id="IPR013249">
    <property type="entry name" value="RNA_pol_sigma70_r4_t2"/>
</dbReference>
<dbReference type="GO" id="GO:0003677">
    <property type="term" value="F:DNA binding"/>
    <property type="evidence" value="ECO:0007669"/>
    <property type="project" value="UniProtKB-KW"/>
</dbReference>
<comment type="similarity">
    <text evidence="1">Belongs to the sigma-70 factor family. ECF subfamily.</text>
</comment>
<dbReference type="CDD" id="cd06171">
    <property type="entry name" value="Sigma70_r4"/>
    <property type="match status" value="1"/>
</dbReference>
<keyword evidence="4" id="KW-0238">DNA-binding</keyword>
<dbReference type="PANTHER" id="PTHR43133">
    <property type="entry name" value="RNA POLYMERASE ECF-TYPE SIGMA FACTO"/>
    <property type="match status" value="1"/>
</dbReference>
<feature type="domain" description="RNA polymerase sigma factor 70 region 4 type 2" evidence="7">
    <location>
        <begin position="141"/>
        <end position="190"/>
    </location>
</feature>
<dbReference type="InterPro" id="IPR013325">
    <property type="entry name" value="RNA_pol_sigma_r2"/>
</dbReference>
<dbReference type="InterPro" id="IPR036388">
    <property type="entry name" value="WH-like_DNA-bd_sf"/>
</dbReference>
<organism evidence="8 9">
    <name type="scientific">Sorangium cellulosum</name>
    <name type="common">Polyangium cellulosum</name>
    <dbReference type="NCBI Taxonomy" id="56"/>
    <lineage>
        <taxon>Bacteria</taxon>
        <taxon>Pseudomonadati</taxon>
        <taxon>Myxococcota</taxon>
        <taxon>Polyangia</taxon>
        <taxon>Polyangiales</taxon>
        <taxon>Polyangiaceae</taxon>
        <taxon>Sorangium</taxon>
    </lineage>
</organism>
<dbReference type="SUPFAM" id="SSF88946">
    <property type="entry name" value="Sigma2 domain of RNA polymerase sigma factors"/>
    <property type="match status" value="1"/>
</dbReference>
<dbReference type="InterPro" id="IPR014284">
    <property type="entry name" value="RNA_pol_sigma-70_dom"/>
</dbReference>
<evidence type="ECO:0000256" key="1">
    <source>
        <dbReference type="ARBA" id="ARBA00010641"/>
    </source>
</evidence>
<dbReference type="SUPFAM" id="SSF88659">
    <property type="entry name" value="Sigma3 and sigma4 domains of RNA polymerase sigma factors"/>
    <property type="match status" value="1"/>
</dbReference>
<name>A0A150RFA2_SORCE</name>
<dbReference type="NCBIfam" id="TIGR02937">
    <property type="entry name" value="sigma70-ECF"/>
    <property type="match status" value="1"/>
</dbReference>
<accession>A0A150RFA2</accession>
<dbReference type="Pfam" id="PF08281">
    <property type="entry name" value="Sigma70_r4_2"/>
    <property type="match status" value="1"/>
</dbReference>